<keyword evidence="7 15" id="KW-0418">Kinase</keyword>
<dbReference type="GO" id="GO:0004674">
    <property type="term" value="F:protein serine/threonine kinase activity"/>
    <property type="evidence" value="ECO:0007669"/>
    <property type="project" value="UniProtKB-KW"/>
</dbReference>
<evidence type="ECO:0000313" key="15">
    <source>
        <dbReference type="RefSeq" id="XP_016438219.1"/>
    </source>
</evidence>
<keyword evidence="6 11" id="KW-0547">Nucleotide-binding</keyword>
<evidence type="ECO:0000256" key="6">
    <source>
        <dbReference type="ARBA" id="ARBA00022741"/>
    </source>
</evidence>
<keyword evidence="9" id="KW-0472">Membrane</keyword>
<sequence>DEEKGAIIPFGSDASALSDERFIILPEELEGLTERYSSICRLFSYQELCSATSSFLPENLIGKGGSSKVYKGCLPDGKQLAVKILKPSEVVAKQFRSEIEIITTLHHIHIISLFGFCLEENNLLLVYDLLSRGSLEENLHGSERDQNSLSWEDRYKVALGVAEALDHLHNAADGPIIHRDVKSSNILLSDDFVPQLSDFGLAKLGPTGDKSHVSTRVMGTYGYCAPEYAMTGQLTVKSDVYSFGVVFLELITGRKAIDSTMPQGEQNLVAWARPLFNDRRKFAKLADPRLQGQFPMRGLYQALAVASMCIQEQAPARPLIGDVVTALSYLANQVDDKRNKDDRGGRICRNEDGAGGGGSGRKWPDLDGGSEKEDSPRETARMLNRDLDRERAVAEAKMWGENWREKRRQNAQGSFDGTNG</sequence>
<evidence type="ECO:0000256" key="4">
    <source>
        <dbReference type="ARBA" id="ARBA00022527"/>
    </source>
</evidence>
<dbReference type="SMR" id="A0A1S3XEM5"/>
<keyword evidence="3" id="KW-1003">Cell membrane</keyword>
<evidence type="ECO:0000256" key="3">
    <source>
        <dbReference type="ARBA" id="ARBA00022475"/>
    </source>
</evidence>
<dbReference type="FunFam" id="3.30.200.20:FF:000268">
    <property type="entry name" value="probable receptor-like serine/threonine-protein kinase At5g57670"/>
    <property type="match status" value="1"/>
</dbReference>
<dbReference type="CDD" id="cd14066">
    <property type="entry name" value="STKc_IRAK"/>
    <property type="match status" value="1"/>
</dbReference>
<dbReference type="GO" id="GO:0004672">
    <property type="term" value="F:protein kinase activity"/>
    <property type="evidence" value="ECO:0000318"/>
    <property type="project" value="GO_Central"/>
</dbReference>
<dbReference type="PaxDb" id="4097-A0A1S3XEM5"/>
<feature type="compositionally biased region" description="Polar residues" evidence="13">
    <location>
        <begin position="410"/>
        <end position="420"/>
    </location>
</feature>
<dbReference type="GO" id="GO:0007165">
    <property type="term" value="P:signal transduction"/>
    <property type="evidence" value="ECO:0000318"/>
    <property type="project" value="GO_Central"/>
</dbReference>
<feature type="binding site" evidence="11">
    <location>
        <position position="93"/>
    </location>
    <ligand>
        <name>ATP</name>
        <dbReference type="ChEBI" id="CHEBI:30616"/>
    </ligand>
</feature>
<evidence type="ECO:0000256" key="13">
    <source>
        <dbReference type="SAM" id="MobiDB-lite"/>
    </source>
</evidence>
<keyword evidence="5" id="KW-0808">Transferase</keyword>
<evidence type="ECO:0000256" key="10">
    <source>
        <dbReference type="ARBA" id="ARBA00023288"/>
    </source>
</evidence>
<dbReference type="AlphaFoldDB" id="A0A1S3XEM5"/>
<organism evidence="15">
    <name type="scientific">Nicotiana tabacum</name>
    <name type="common">Common tobacco</name>
    <dbReference type="NCBI Taxonomy" id="4097"/>
    <lineage>
        <taxon>Eukaryota</taxon>
        <taxon>Viridiplantae</taxon>
        <taxon>Streptophyta</taxon>
        <taxon>Embryophyta</taxon>
        <taxon>Tracheophyta</taxon>
        <taxon>Spermatophyta</taxon>
        <taxon>Magnoliopsida</taxon>
        <taxon>eudicotyledons</taxon>
        <taxon>Gunneridae</taxon>
        <taxon>Pentapetalae</taxon>
        <taxon>asterids</taxon>
        <taxon>lamiids</taxon>
        <taxon>Solanales</taxon>
        <taxon>Solanaceae</taxon>
        <taxon>Nicotianoideae</taxon>
        <taxon>Nicotianeae</taxon>
        <taxon>Nicotiana</taxon>
    </lineage>
</organism>
<dbReference type="PROSITE" id="PS00108">
    <property type="entry name" value="PROTEIN_KINASE_ST"/>
    <property type="match status" value="1"/>
</dbReference>
<dbReference type="Pfam" id="PF00069">
    <property type="entry name" value="Pkinase"/>
    <property type="match status" value="1"/>
</dbReference>
<evidence type="ECO:0000256" key="7">
    <source>
        <dbReference type="ARBA" id="ARBA00022777"/>
    </source>
</evidence>
<evidence type="ECO:0000256" key="11">
    <source>
        <dbReference type="PROSITE-ProRule" id="PRU10141"/>
    </source>
</evidence>
<dbReference type="SUPFAM" id="SSF56112">
    <property type="entry name" value="Protein kinase-like (PK-like)"/>
    <property type="match status" value="1"/>
</dbReference>
<accession>A0A1S3XEM5</accession>
<keyword evidence="10" id="KW-0449">Lipoprotein</keyword>
<dbReference type="RefSeq" id="XP_016438219.1">
    <property type="nucleotide sequence ID" value="XM_016582733.1"/>
</dbReference>
<comment type="subcellular location">
    <subcellularLocation>
        <location evidence="1">Cell membrane</location>
        <topology evidence="1">Lipid-anchor</topology>
    </subcellularLocation>
</comment>
<reference evidence="15" key="1">
    <citation type="submission" date="2025-08" db="UniProtKB">
        <authorList>
            <consortium name="RefSeq"/>
        </authorList>
    </citation>
    <scope>IDENTIFICATION</scope>
</reference>
<dbReference type="STRING" id="4097.A0A1S3XEM5"/>
<dbReference type="InterPro" id="IPR000719">
    <property type="entry name" value="Prot_kinase_dom"/>
</dbReference>
<feature type="compositionally biased region" description="Basic and acidic residues" evidence="13">
    <location>
        <begin position="337"/>
        <end position="352"/>
    </location>
</feature>
<dbReference type="PROSITE" id="PS50011">
    <property type="entry name" value="PROTEIN_KINASE_DOM"/>
    <property type="match status" value="1"/>
</dbReference>
<dbReference type="FunFam" id="1.10.510.10:FF:000032">
    <property type="entry name" value="Serine/threonine-protein kinase PBS1"/>
    <property type="match status" value="1"/>
</dbReference>
<keyword evidence="4 12" id="KW-0723">Serine/threonine-protein kinase</keyword>
<name>A0A1S3XEM5_TOBAC</name>
<feature type="domain" description="Protein kinase" evidence="14">
    <location>
        <begin position="55"/>
        <end position="330"/>
    </location>
</feature>
<evidence type="ECO:0000256" key="5">
    <source>
        <dbReference type="ARBA" id="ARBA00022679"/>
    </source>
</evidence>
<proteinExistence type="inferred from homology"/>
<dbReference type="InterPro" id="IPR017441">
    <property type="entry name" value="Protein_kinase_ATP_BS"/>
</dbReference>
<dbReference type="OMA" id="MIANSRC"/>
<evidence type="ECO:0000256" key="9">
    <source>
        <dbReference type="ARBA" id="ARBA00023136"/>
    </source>
</evidence>
<dbReference type="PANTHER" id="PTHR47985">
    <property type="entry name" value="OS07G0668900 PROTEIN"/>
    <property type="match status" value="1"/>
</dbReference>
<dbReference type="PANTHER" id="PTHR47985:SF44">
    <property type="entry name" value="SERINE_THREONINE-PROTEIN KINASE PBS1"/>
    <property type="match status" value="1"/>
</dbReference>
<dbReference type="PROSITE" id="PS00107">
    <property type="entry name" value="PROTEIN_KINASE_ATP"/>
    <property type="match status" value="1"/>
</dbReference>
<dbReference type="SMART" id="SM00220">
    <property type="entry name" value="S_TKc"/>
    <property type="match status" value="1"/>
</dbReference>
<evidence type="ECO:0000256" key="8">
    <source>
        <dbReference type="ARBA" id="ARBA00022840"/>
    </source>
</evidence>
<evidence type="ECO:0000256" key="2">
    <source>
        <dbReference type="ARBA" id="ARBA00008684"/>
    </source>
</evidence>
<dbReference type="InterPro" id="IPR008271">
    <property type="entry name" value="Ser/Thr_kinase_AS"/>
</dbReference>
<feature type="non-terminal residue" evidence="15">
    <location>
        <position position="1"/>
    </location>
</feature>
<feature type="region of interest" description="Disordered" evidence="13">
    <location>
        <begin position="337"/>
        <end position="420"/>
    </location>
</feature>
<dbReference type="OrthoDB" id="4062651at2759"/>
<dbReference type="InterPro" id="IPR011009">
    <property type="entry name" value="Kinase-like_dom_sf"/>
</dbReference>
<evidence type="ECO:0000256" key="12">
    <source>
        <dbReference type="RuleBase" id="RU000304"/>
    </source>
</evidence>
<comment type="similarity">
    <text evidence="2">Belongs to the protein kinase superfamily. Ser/Thr protein kinase family.</text>
</comment>
<evidence type="ECO:0000259" key="14">
    <source>
        <dbReference type="PROSITE" id="PS50011"/>
    </source>
</evidence>
<dbReference type="Gene3D" id="3.30.200.20">
    <property type="entry name" value="Phosphorylase Kinase, domain 1"/>
    <property type="match status" value="1"/>
</dbReference>
<dbReference type="KEGG" id="nta:107764193"/>
<dbReference type="GO" id="GO:0005524">
    <property type="term" value="F:ATP binding"/>
    <property type="evidence" value="ECO:0007669"/>
    <property type="project" value="UniProtKB-UniRule"/>
</dbReference>
<protein>
    <submittedName>
        <fullName evidence="15">Serine/threonine-protein kinase PBS1</fullName>
    </submittedName>
</protein>
<dbReference type="Gene3D" id="1.10.510.10">
    <property type="entry name" value="Transferase(Phosphotransferase) domain 1"/>
    <property type="match status" value="1"/>
</dbReference>
<feature type="compositionally biased region" description="Basic and acidic residues" evidence="13">
    <location>
        <begin position="362"/>
        <end position="394"/>
    </location>
</feature>
<dbReference type="GO" id="GO:0005886">
    <property type="term" value="C:plasma membrane"/>
    <property type="evidence" value="ECO:0000318"/>
    <property type="project" value="GO_Central"/>
</dbReference>
<keyword evidence="8 11" id="KW-0067">ATP-binding</keyword>
<gene>
    <name evidence="15" type="primary">LOC107764193</name>
</gene>
<evidence type="ECO:0000256" key="1">
    <source>
        <dbReference type="ARBA" id="ARBA00004193"/>
    </source>
</evidence>